<keyword evidence="1" id="KW-0813">Transport</keyword>
<dbReference type="RefSeq" id="WP_167926895.1">
    <property type="nucleotide sequence ID" value="NZ_JAATVY010000015.1"/>
</dbReference>
<dbReference type="InterPro" id="IPR009050">
    <property type="entry name" value="Globin-like_sf"/>
</dbReference>
<keyword evidence="6" id="KW-1185">Reference proteome</keyword>
<evidence type="ECO:0000256" key="3">
    <source>
        <dbReference type="ARBA" id="ARBA00022723"/>
    </source>
</evidence>
<comment type="caution">
    <text evidence="5">The sequence shown here is derived from an EMBL/GenBank/DDBJ whole genome shotgun (WGS) entry which is preliminary data.</text>
</comment>
<proteinExistence type="predicted"/>
<dbReference type="Pfam" id="PF01152">
    <property type="entry name" value="Bac_globin"/>
    <property type="match status" value="1"/>
</dbReference>
<dbReference type="CDD" id="cd00454">
    <property type="entry name" value="TrHb1_N"/>
    <property type="match status" value="1"/>
</dbReference>
<dbReference type="InterPro" id="IPR012292">
    <property type="entry name" value="Globin/Proto"/>
</dbReference>
<dbReference type="EMBL" id="JAATVY010000015">
    <property type="protein sequence ID" value="NJC71985.1"/>
    <property type="molecule type" value="Genomic_DNA"/>
</dbReference>
<dbReference type="SUPFAM" id="SSF46458">
    <property type="entry name" value="Globin-like"/>
    <property type="match status" value="1"/>
</dbReference>
<protein>
    <submittedName>
        <fullName evidence="5">Group 1 truncated hemoglobin</fullName>
    </submittedName>
</protein>
<evidence type="ECO:0000313" key="5">
    <source>
        <dbReference type="EMBL" id="NJC71985.1"/>
    </source>
</evidence>
<dbReference type="Gene3D" id="1.10.490.10">
    <property type="entry name" value="Globins"/>
    <property type="match status" value="1"/>
</dbReference>
<keyword evidence="3" id="KW-0479">Metal-binding</keyword>
<keyword evidence="2" id="KW-0349">Heme</keyword>
<keyword evidence="4" id="KW-0408">Iron</keyword>
<dbReference type="Proteomes" id="UP000722989">
    <property type="component" value="Unassembled WGS sequence"/>
</dbReference>
<accession>A0ABX0Y0V8</accession>
<evidence type="ECO:0000256" key="1">
    <source>
        <dbReference type="ARBA" id="ARBA00022448"/>
    </source>
</evidence>
<sequence>MLLIEEVKYSNRRRVMSTPGYPAQSLSPYERVGGVKAIQSVVDHLYFLIMRDEQVKRYFNQAYLPSVKAHMVKLLSQLLGGPREYTGRELDDAHRHLCIEPEHYARVGRYVLASLLVHHVPEDIVEVVKDVLVAHEEVIVAAPRTGVGWSV</sequence>
<organism evidence="5 6">
    <name type="scientific">Planosporangium thailandense</name>
    <dbReference type="NCBI Taxonomy" id="765197"/>
    <lineage>
        <taxon>Bacteria</taxon>
        <taxon>Bacillati</taxon>
        <taxon>Actinomycetota</taxon>
        <taxon>Actinomycetes</taxon>
        <taxon>Micromonosporales</taxon>
        <taxon>Micromonosporaceae</taxon>
        <taxon>Planosporangium</taxon>
    </lineage>
</organism>
<evidence type="ECO:0000313" key="6">
    <source>
        <dbReference type="Proteomes" id="UP000722989"/>
    </source>
</evidence>
<name>A0ABX0Y0V8_9ACTN</name>
<dbReference type="InterPro" id="IPR001486">
    <property type="entry name" value="Hemoglobin_trunc"/>
</dbReference>
<reference evidence="5 6" key="1">
    <citation type="submission" date="2020-03" db="EMBL/GenBank/DDBJ databases">
        <title>WGS of the type strain of Planosporangium spp.</title>
        <authorList>
            <person name="Thawai C."/>
        </authorList>
    </citation>
    <scope>NUCLEOTIDE SEQUENCE [LARGE SCALE GENOMIC DNA]</scope>
    <source>
        <strain evidence="5 6">TBRC 5610</strain>
    </source>
</reference>
<evidence type="ECO:0000256" key="2">
    <source>
        <dbReference type="ARBA" id="ARBA00022617"/>
    </source>
</evidence>
<gene>
    <name evidence="5" type="ORF">HC031_20010</name>
</gene>
<evidence type="ECO:0000256" key="4">
    <source>
        <dbReference type="ARBA" id="ARBA00023004"/>
    </source>
</evidence>